<dbReference type="AlphaFoldDB" id="A0A1G5X9C7"/>
<keyword evidence="3" id="KW-0804">Transcription</keyword>
<dbReference type="InterPro" id="IPR036388">
    <property type="entry name" value="WH-like_DNA-bd_sf"/>
</dbReference>
<dbReference type="InterPro" id="IPR036390">
    <property type="entry name" value="WH_DNA-bd_sf"/>
</dbReference>
<dbReference type="GO" id="GO:0003700">
    <property type="term" value="F:DNA-binding transcription factor activity"/>
    <property type="evidence" value="ECO:0007669"/>
    <property type="project" value="InterPro"/>
</dbReference>
<dbReference type="RefSeq" id="WP_149732500.1">
    <property type="nucleotide sequence ID" value="NZ_FMXB01000018.1"/>
</dbReference>
<keyword evidence="6" id="KW-1185">Reference proteome</keyword>
<dbReference type="PANTHER" id="PTHR42756">
    <property type="entry name" value="TRANSCRIPTIONAL REGULATOR, MARR"/>
    <property type="match status" value="1"/>
</dbReference>
<feature type="domain" description="HTH marR-type" evidence="4">
    <location>
        <begin position="33"/>
        <end position="165"/>
    </location>
</feature>
<dbReference type="Gene3D" id="1.10.10.10">
    <property type="entry name" value="Winged helix-like DNA-binding domain superfamily/Winged helix DNA-binding domain"/>
    <property type="match status" value="1"/>
</dbReference>
<organism evidence="5 6">
    <name type="scientific">Methanobrevibacter millerae</name>
    <dbReference type="NCBI Taxonomy" id="230361"/>
    <lineage>
        <taxon>Archaea</taxon>
        <taxon>Methanobacteriati</taxon>
        <taxon>Methanobacteriota</taxon>
        <taxon>Methanomada group</taxon>
        <taxon>Methanobacteria</taxon>
        <taxon>Methanobacteriales</taxon>
        <taxon>Methanobacteriaceae</taxon>
        <taxon>Methanobrevibacter</taxon>
    </lineage>
</organism>
<sequence length="172" mass="20371">MDSNSNNKNNGKSEINQPEILNIYSMDNNELDNVPLGFFFGLVARQYLSFFDKYLSELNINPNQFWILLVLCQEQNISQDRIASLLRVNGATVTRELENLEKRNLIMRKIDENDRRRKLVSLYYKGFEMLESVQDVDWETESKLLNYFSIEELHILKFLLKKIIITIEDIQK</sequence>
<dbReference type="GO" id="GO:0003677">
    <property type="term" value="F:DNA binding"/>
    <property type="evidence" value="ECO:0007669"/>
    <property type="project" value="UniProtKB-KW"/>
</dbReference>
<protein>
    <submittedName>
        <fullName evidence="5">DNA-binding transcriptional regulator, MarR family</fullName>
    </submittedName>
</protein>
<reference evidence="5 6" key="1">
    <citation type="submission" date="2016-10" db="EMBL/GenBank/DDBJ databases">
        <authorList>
            <person name="Varghese N."/>
            <person name="Submissions S."/>
        </authorList>
    </citation>
    <scope>NUCLEOTIDE SEQUENCE [LARGE SCALE GENOMIC DNA]</scope>
    <source>
        <strain evidence="5 6">DSM 16643</strain>
    </source>
</reference>
<dbReference type="SUPFAM" id="SSF46785">
    <property type="entry name" value="Winged helix' DNA-binding domain"/>
    <property type="match status" value="1"/>
</dbReference>
<dbReference type="Proteomes" id="UP000323439">
    <property type="component" value="Unassembled WGS sequence"/>
</dbReference>
<dbReference type="PRINTS" id="PR00598">
    <property type="entry name" value="HTHMARR"/>
</dbReference>
<proteinExistence type="predicted"/>
<evidence type="ECO:0000259" key="4">
    <source>
        <dbReference type="PROSITE" id="PS50995"/>
    </source>
</evidence>
<keyword evidence="1" id="KW-0805">Transcription regulation</keyword>
<accession>A0A1G5X9C7</accession>
<gene>
    <name evidence="5" type="ORF">SAMN02910315_02010</name>
</gene>
<evidence type="ECO:0000313" key="5">
    <source>
        <dbReference type="EMBL" id="SDA66175.1"/>
    </source>
</evidence>
<dbReference type="PROSITE" id="PS50995">
    <property type="entry name" value="HTH_MARR_2"/>
    <property type="match status" value="1"/>
</dbReference>
<dbReference type="EMBL" id="FMXB01000018">
    <property type="protein sequence ID" value="SDA66175.1"/>
    <property type="molecule type" value="Genomic_DNA"/>
</dbReference>
<dbReference type="Pfam" id="PF01047">
    <property type="entry name" value="MarR"/>
    <property type="match status" value="1"/>
</dbReference>
<dbReference type="PANTHER" id="PTHR42756:SF1">
    <property type="entry name" value="TRANSCRIPTIONAL REPRESSOR OF EMRAB OPERON"/>
    <property type="match status" value="1"/>
</dbReference>
<evidence type="ECO:0000256" key="1">
    <source>
        <dbReference type="ARBA" id="ARBA00023015"/>
    </source>
</evidence>
<evidence type="ECO:0000313" key="6">
    <source>
        <dbReference type="Proteomes" id="UP000323439"/>
    </source>
</evidence>
<keyword evidence="2 5" id="KW-0238">DNA-binding</keyword>
<name>A0A1G5X9C7_9EURY</name>
<dbReference type="InterPro" id="IPR000835">
    <property type="entry name" value="HTH_MarR-typ"/>
</dbReference>
<evidence type="ECO:0000256" key="2">
    <source>
        <dbReference type="ARBA" id="ARBA00023125"/>
    </source>
</evidence>
<evidence type="ECO:0000256" key="3">
    <source>
        <dbReference type="ARBA" id="ARBA00023163"/>
    </source>
</evidence>
<dbReference type="SMART" id="SM00347">
    <property type="entry name" value="HTH_MARR"/>
    <property type="match status" value="1"/>
</dbReference>